<evidence type="ECO:0000256" key="4">
    <source>
        <dbReference type="ARBA" id="ARBA00022679"/>
    </source>
</evidence>
<evidence type="ECO:0000259" key="15">
    <source>
        <dbReference type="Pfam" id="PF08541"/>
    </source>
</evidence>
<evidence type="ECO:0000256" key="10">
    <source>
        <dbReference type="ARBA" id="ARBA00051096"/>
    </source>
</evidence>
<evidence type="ECO:0000256" key="13">
    <source>
        <dbReference type="ARBA" id="ARBA00052985"/>
    </source>
</evidence>
<keyword evidence="8 14" id="KW-0511">Multifunctional enzyme</keyword>
<keyword evidence="9 14" id="KW-0012">Acyltransferase</keyword>
<protein>
    <recommendedName>
        <fullName evidence="14">Beta-ketoacyl-[acyl-carrier-protein] synthase III</fullName>
        <shortName evidence="14">Beta-ketoacyl-ACP synthase III</shortName>
        <shortName evidence="14">KAS III</shortName>
        <ecNumber evidence="14">2.3.1.180</ecNumber>
    </recommendedName>
    <alternativeName>
        <fullName evidence="14">3-oxoacyl-[acyl-carrier-protein] synthase 3</fullName>
    </alternativeName>
    <alternativeName>
        <fullName evidence="14">3-oxoacyl-[acyl-carrier-protein] synthase III</fullName>
    </alternativeName>
</protein>
<comment type="subcellular location">
    <subcellularLocation>
        <location evidence="14">Cytoplasm</location>
    </subcellularLocation>
</comment>
<accession>A0A1M5W3U2</accession>
<comment type="similarity">
    <text evidence="2 14">Belongs to the thiolase-like superfamily. FabH family.</text>
</comment>
<feature type="domain" description="Beta-ketoacyl-[acyl-carrier-protein] synthase III C-terminal" evidence="15">
    <location>
        <begin position="233"/>
        <end position="322"/>
    </location>
</feature>
<gene>
    <name evidence="14" type="primary">fabH</name>
    <name evidence="17" type="ORF">SAMN02745207_02650</name>
</gene>
<dbReference type="PANTHER" id="PTHR43091:SF1">
    <property type="entry name" value="BETA-KETOACYL-[ACYL-CARRIER-PROTEIN] SYNTHASE III, CHLOROPLASTIC"/>
    <property type="match status" value="1"/>
</dbReference>
<keyword evidence="14" id="KW-0963">Cytoplasm</keyword>
<dbReference type="GO" id="GO:0033818">
    <property type="term" value="F:beta-ketoacyl-acyl-carrier-protein synthase III activity"/>
    <property type="evidence" value="ECO:0007669"/>
    <property type="project" value="UniProtKB-UniRule"/>
</dbReference>
<dbReference type="UniPathway" id="UPA00094"/>
<reference evidence="17 18" key="1">
    <citation type="submission" date="2016-11" db="EMBL/GenBank/DDBJ databases">
        <authorList>
            <person name="Jaros S."/>
            <person name="Januszkiewicz K."/>
            <person name="Wedrychowicz H."/>
        </authorList>
    </citation>
    <scope>NUCLEOTIDE SEQUENCE [LARGE SCALE GENOMIC DNA]</scope>
    <source>
        <strain evidence="17 18">DSM 8605</strain>
    </source>
</reference>
<dbReference type="InterPro" id="IPR016039">
    <property type="entry name" value="Thiolase-like"/>
</dbReference>
<sequence length="325" mass="35312">MYNVQIIGTGSYAPGNIVSNDFLATFMDTNDEWISGRTGIKERRISIDENTSDLAIKASIKAIEEAKINPQDIDLIIVATATPDYFFPSTACIVQKKIGAKNATCFDLSAACTGFVYGLNVATQFIKSGQSKTVLLIGAETISKSLNWQDRKTCVLFGDGAGAAVLTRGEEGIISIYTGSDGDGAEFLEYAAPQLRNIFTNNSEESNNYLKMQGGEVFKFAVKIIIQCIEKVLEESNYGIEEIKYIVPHQANIKIIESSAKKLGIDKEKFFMNIAEYGNTSAASIPLALDQMNKQGLLQDGDKIITVGFGGGLTYGAALIEWKNN</sequence>
<evidence type="ECO:0000256" key="3">
    <source>
        <dbReference type="ARBA" id="ARBA00022516"/>
    </source>
</evidence>
<comment type="catalytic activity">
    <reaction evidence="10">
        <text>malonyl-[ACP] + acetyl-CoA + H(+) = 3-oxobutanoyl-[ACP] + CO2 + CoA</text>
        <dbReference type="Rhea" id="RHEA:12080"/>
        <dbReference type="Rhea" id="RHEA-COMP:9623"/>
        <dbReference type="Rhea" id="RHEA-COMP:9625"/>
        <dbReference type="ChEBI" id="CHEBI:15378"/>
        <dbReference type="ChEBI" id="CHEBI:16526"/>
        <dbReference type="ChEBI" id="CHEBI:57287"/>
        <dbReference type="ChEBI" id="CHEBI:57288"/>
        <dbReference type="ChEBI" id="CHEBI:78449"/>
        <dbReference type="ChEBI" id="CHEBI:78450"/>
        <dbReference type="EC" id="2.3.1.180"/>
    </reaction>
    <physiologicalReaction direction="left-to-right" evidence="10">
        <dbReference type="Rhea" id="RHEA:12081"/>
    </physiologicalReaction>
</comment>
<organism evidence="17 18">
    <name type="scientific">Clostridium grantii DSM 8605</name>
    <dbReference type="NCBI Taxonomy" id="1121316"/>
    <lineage>
        <taxon>Bacteria</taxon>
        <taxon>Bacillati</taxon>
        <taxon>Bacillota</taxon>
        <taxon>Clostridia</taxon>
        <taxon>Eubacteriales</taxon>
        <taxon>Clostridiaceae</taxon>
        <taxon>Clostridium</taxon>
    </lineage>
</organism>
<dbReference type="PANTHER" id="PTHR43091">
    <property type="entry name" value="3-OXOACYL-[ACYL-CARRIER-PROTEIN] SYNTHASE"/>
    <property type="match status" value="1"/>
</dbReference>
<dbReference type="GO" id="GO:0006633">
    <property type="term" value="P:fatty acid biosynthetic process"/>
    <property type="evidence" value="ECO:0007669"/>
    <property type="project" value="UniProtKB-UniRule"/>
</dbReference>
<feature type="domain" description="Beta-ketoacyl-[acyl-carrier-protein] synthase III N-terminal" evidence="16">
    <location>
        <begin position="106"/>
        <end position="182"/>
    </location>
</feature>
<dbReference type="GO" id="GO:0005737">
    <property type="term" value="C:cytoplasm"/>
    <property type="evidence" value="ECO:0007669"/>
    <property type="project" value="UniProtKB-SubCell"/>
</dbReference>
<comment type="caution">
    <text evidence="14">Lacks conserved residue(s) required for the propagation of feature annotation.</text>
</comment>
<dbReference type="Proteomes" id="UP000184447">
    <property type="component" value="Unassembled WGS sequence"/>
</dbReference>
<dbReference type="GO" id="GO:0004315">
    <property type="term" value="F:3-oxoacyl-[acyl-carrier-protein] synthase activity"/>
    <property type="evidence" value="ECO:0007669"/>
    <property type="project" value="InterPro"/>
</dbReference>
<dbReference type="InterPro" id="IPR013751">
    <property type="entry name" value="ACP_syn_III_N"/>
</dbReference>
<keyword evidence="18" id="KW-1185">Reference proteome</keyword>
<comment type="domain">
    <text evidence="14">The last Arg residue of the ACP-binding site is essential for the weak association between ACP/AcpP and FabH.</text>
</comment>
<dbReference type="SUPFAM" id="SSF53901">
    <property type="entry name" value="Thiolase-like"/>
    <property type="match status" value="1"/>
</dbReference>
<keyword evidence="5 14" id="KW-0276">Fatty acid metabolism</keyword>
<comment type="subunit">
    <text evidence="14">Homodimer.</text>
</comment>
<evidence type="ECO:0000256" key="7">
    <source>
        <dbReference type="ARBA" id="ARBA00023160"/>
    </source>
</evidence>
<dbReference type="Gene3D" id="3.40.47.10">
    <property type="match status" value="1"/>
</dbReference>
<evidence type="ECO:0000256" key="5">
    <source>
        <dbReference type="ARBA" id="ARBA00022832"/>
    </source>
</evidence>
<keyword evidence="3 14" id="KW-0444">Lipid biosynthesis</keyword>
<comment type="catalytic activity">
    <reaction evidence="12">
        <text>2-methylpropanoyl-CoA + malonyl-[ACP] + H(+) = 4-methyl-3-oxopentanoyl-[ACP] + CO2 + CoA</text>
        <dbReference type="Rhea" id="RHEA:42268"/>
        <dbReference type="Rhea" id="RHEA-COMP:9623"/>
        <dbReference type="Rhea" id="RHEA-COMP:9940"/>
        <dbReference type="ChEBI" id="CHEBI:15378"/>
        <dbReference type="ChEBI" id="CHEBI:16526"/>
        <dbReference type="ChEBI" id="CHEBI:57287"/>
        <dbReference type="ChEBI" id="CHEBI:57338"/>
        <dbReference type="ChEBI" id="CHEBI:78449"/>
        <dbReference type="ChEBI" id="CHEBI:78820"/>
        <dbReference type="EC" id="2.3.1.300"/>
    </reaction>
    <physiologicalReaction direction="left-to-right" evidence="12">
        <dbReference type="Rhea" id="RHEA:42269"/>
    </physiologicalReaction>
</comment>
<dbReference type="EMBL" id="FQXM01000015">
    <property type="protein sequence ID" value="SHH82249.1"/>
    <property type="molecule type" value="Genomic_DNA"/>
</dbReference>
<evidence type="ECO:0000256" key="1">
    <source>
        <dbReference type="ARBA" id="ARBA00005194"/>
    </source>
</evidence>
<dbReference type="CDD" id="cd00830">
    <property type="entry name" value="KAS_III"/>
    <property type="match status" value="1"/>
</dbReference>
<evidence type="ECO:0000313" key="18">
    <source>
        <dbReference type="Proteomes" id="UP000184447"/>
    </source>
</evidence>
<comment type="function">
    <text evidence="14">Catalyzes the condensation reaction of fatty acid synthesis by the addition to an acyl acceptor of two carbons from malonyl-ACP. Catalyzes the first condensation reaction which initiates fatty acid synthesis and may therefore play a role in governing the total rate of fatty acid production. Possesses both acetoacetyl-ACP synthase and acetyl transacylase activities. Its substrate specificity determines the biosynthesis of branched-chain and/or straight-chain of fatty acids.</text>
</comment>
<keyword evidence="4 14" id="KW-0808">Transferase</keyword>
<name>A0A1M5W3U2_9CLOT</name>
<feature type="active site" evidence="14">
    <location>
        <position position="112"/>
    </location>
</feature>
<dbReference type="InterPro" id="IPR004655">
    <property type="entry name" value="FabH"/>
</dbReference>
<dbReference type="Pfam" id="PF08541">
    <property type="entry name" value="ACP_syn_III_C"/>
    <property type="match status" value="1"/>
</dbReference>
<dbReference type="EC" id="2.3.1.180" evidence="14"/>
<comment type="catalytic activity">
    <reaction evidence="11">
        <text>(2S)-2-methylbutanoyl-CoA + malonyl-[ACP] + H(+) = (4S)-4-methyl-3-oxohexanoyl-[ACP] + CO2 + CoA</text>
        <dbReference type="Rhea" id="RHEA:42276"/>
        <dbReference type="Rhea" id="RHEA-COMP:9623"/>
        <dbReference type="Rhea" id="RHEA-COMP:17148"/>
        <dbReference type="ChEBI" id="CHEBI:15378"/>
        <dbReference type="ChEBI" id="CHEBI:16526"/>
        <dbReference type="ChEBI" id="CHEBI:57287"/>
        <dbReference type="ChEBI" id="CHEBI:78449"/>
        <dbReference type="ChEBI" id="CHEBI:88166"/>
        <dbReference type="ChEBI" id="CHEBI:167462"/>
        <dbReference type="EC" id="2.3.1.300"/>
    </reaction>
    <physiologicalReaction direction="left-to-right" evidence="11">
        <dbReference type="Rhea" id="RHEA:42277"/>
    </physiologicalReaction>
</comment>
<keyword evidence="7 14" id="KW-0275">Fatty acid biosynthesis</keyword>
<evidence type="ECO:0000256" key="14">
    <source>
        <dbReference type="HAMAP-Rule" id="MF_01815"/>
    </source>
</evidence>
<comment type="pathway">
    <text evidence="1 14">Lipid metabolism; fatty acid biosynthesis.</text>
</comment>
<dbReference type="STRING" id="1121316.SAMN02745207_02650"/>
<comment type="catalytic activity">
    <reaction evidence="13">
        <text>3-methylbutanoyl-CoA + malonyl-[ACP] + H(+) = 5-methyl-3-oxohexanoyl-[ACP] + CO2 + CoA</text>
        <dbReference type="Rhea" id="RHEA:42272"/>
        <dbReference type="Rhea" id="RHEA-COMP:9623"/>
        <dbReference type="Rhea" id="RHEA-COMP:9941"/>
        <dbReference type="ChEBI" id="CHEBI:15378"/>
        <dbReference type="ChEBI" id="CHEBI:16526"/>
        <dbReference type="ChEBI" id="CHEBI:57287"/>
        <dbReference type="ChEBI" id="CHEBI:57345"/>
        <dbReference type="ChEBI" id="CHEBI:78449"/>
        <dbReference type="ChEBI" id="CHEBI:78822"/>
        <dbReference type="EC" id="2.3.1.300"/>
    </reaction>
    <physiologicalReaction direction="left-to-right" evidence="13">
        <dbReference type="Rhea" id="RHEA:42273"/>
    </physiologicalReaction>
</comment>
<feature type="active site" evidence="14">
    <location>
        <position position="249"/>
    </location>
</feature>
<dbReference type="NCBIfam" id="TIGR00747">
    <property type="entry name" value="fabH"/>
    <property type="match status" value="1"/>
</dbReference>
<evidence type="ECO:0000256" key="9">
    <source>
        <dbReference type="ARBA" id="ARBA00023315"/>
    </source>
</evidence>
<dbReference type="FunFam" id="3.40.47.10:FF:000004">
    <property type="entry name" value="3-oxoacyl-[acyl-carrier-protein] synthase 3"/>
    <property type="match status" value="1"/>
</dbReference>
<keyword evidence="6 14" id="KW-0443">Lipid metabolism</keyword>
<dbReference type="NCBIfam" id="NF006829">
    <property type="entry name" value="PRK09352.1"/>
    <property type="match status" value="1"/>
</dbReference>
<dbReference type="InterPro" id="IPR013747">
    <property type="entry name" value="ACP_syn_III_C"/>
</dbReference>
<proteinExistence type="inferred from homology"/>
<feature type="active site" evidence="14">
    <location>
        <position position="279"/>
    </location>
</feature>
<evidence type="ECO:0000256" key="11">
    <source>
        <dbReference type="ARBA" id="ARBA00052407"/>
    </source>
</evidence>
<evidence type="ECO:0000256" key="2">
    <source>
        <dbReference type="ARBA" id="ARBA00008642"/>
    </source>
</evidence>
<dbReference type="HAMAP" id="MF_01815">
    <property type="entry name" value="FabH"/>
    <property type="match status" value="1"/>
</dbReference>
<evidence type="ECO:0000256" key="12">
    <source>
        <dbReference type="ARBA" id="ARBA00052467"/>
    </source>
</evidence>
<dbReference type="Pfam" id="PF08545">
    <property type="entry name" value="ACP_syn_III"/>
    <property type="match status" value="1"/>
</dbReference>
<evidence type="ECO:0000313" key="17">
    <source>
        <dbReference type="EMBL" id="SHH82249.1"/>
    </source>
</evidence>
<evidence type="ECO:0000259" key="16">
    <source>
        <dbReference type="Pfam" id="PF08545"/>
    </source>
</evidence>
<dbReference type="RefSeq" id="WP_073338902.1">
    <property type="nucleotide sequence ID" value="NZ_FQXM01000015.1"/>
</dbReference>
<evidence type="ECO:0000256" key="6">
    <source>
        <dbReference type="ARBA" id="ARBA00023098"/>
    </source>
</evidence>
<dbReference type="OrthoDB" id="9815506at2"/>
<evidence type="ECO:0000256" key="8">
    <source>
        <dbReference type="ARBA" id="ARBA00023268"/>
    </source>
</evidence>
<dbReference type="AlphaFoldDB" id="A0A1M5W3U2"/>